<keyword evidence="3" id="KW-1185">Reference proteome</keyword>
<comment type="caution">
    <text evidence="2">The sequence shown here is derived from an EMBL/GenBank/DDBJ whole genome shotgun (WGS) entry which is preliminary data.</text>
</comment>
<name>A0ABW1F6V5_9ACTN</name>
<gene>
    <name evidence="2" type="ORF">ACFP0N_28915</name>
</gene>
<evidence type="ECO:0000256" key="1">
    <source>
        <dbReference type="SAM" id="MobiDB-lite"/>
    </source>
</evidence>
<dbReference type="Proteomes" id="UP001596067">
    <property type="component" value="Unassembled WGS sequence"/>
</dbReference>
<protein>
    <submittedName>
        <fullName evidence="2">Uncharacterized protein</fullName>
    </submittedName>
</protein>
<proteinExistence type="predicted"/>
<sequence>MNDTDLAPTRQYPDTRPDDSFDHPAGDIRLRAGGGLGLRSQLLASGGTAPAFDFPTMTVPA</sequence>
<dbReference type="EMBL" id="JBHSOD010000049">
    <property type="protein sequence ID" value="MFC5888998.1"/>
    <property type="molecule type" value="Genomic_DNA"/>
</dbReference>
<evidence type="ECO:0000313" key="2">
    <source>
        <dbReference type="EMBL" id="MFC5888998.1"/>
    </source>
</evidence>
<feature type="region of interest" description="Disordered" evidence="1">
    <location>
        <begin position="1"/>
        <end position="28"/>
    </location>
</feature>
<dbReference type="RefSeq" id="WP_313762233.1">
    <property type="nucleotide sequence ID" value="NZ_BAAAVH010000009.1"/>
</dbReference>
<feature type="compositionally biased region" description="Basic and acidic residues" evidence="1">
    <location>
        <begin position="13"/>
        <end position="28"/>
    </location>
</feature>
<evidence type="ECO:0000313" key="3">
    <source>
        <dbReference type="Proteomes" id="UP001596067"/>
    </source>
</evidence>
<accession>A0ABW1F6V5</accession>
<organism evidence="2 3">
    <name type="scientific">Kitasatospora aburaviensis</name>
    <dbReference type="NCBI Taxonomy" id="67265"/>
    <lineage>
        <taxon>Bacteria</taxon>
        <taxon>Bacillati</taxon>
        <taxon>Actinomycetota</taxon>
        <taxon>Actinomycetes</taxon>
        <taxon>Kitasatosporales</taxon>
        <taxon>Streptomycetaceae</taxon>
        <taxon>Kitasatospora</taxon>
    </lineage>
</organism>
<reference evidence="3" key="1">
    <citation type="journal article" date="2019" name="Int. J. Syst. Evol. Microbiol.">
        <title>The Global Catalogue of Microorganisms (GCM) 10K type strain sequencing project: providing services to taxonomists for standard genome sequencing and annotation.</title>
        <authorList>
            <consortium name="The Broad Institute Genomics Platform"/>
            <consortium name="The Broad Institute Genome Sequencing Center for Infectious Disease"/>
            <person name="Wu L."/>
            <person name="Ma J."/>
        </authorList>
    </citation>
    <scope>NUCLEOTIDE SEQUENCE [LARGE SCALE GENOMIC DNA]</scope>
    <source>
        <strain evidence="3">CGMCC 4.1469</strain>
    </source>
</reference>